<keyword evidence="1" id="KW-0812">Transmembrane</keyword>
<gene>
    <name evidence="2" type="ORF">SAMN06295920_11412</name>
</gene>
<feature type="transmembrane region" description="Helical" evidence="1">
    <location>
        <begin position="33"/>
        <end position="55"/>
    </location>
</feature>
<sequence>MKGRGRHAHARTAIICIPVGLLDVGQEDRYPPYVGLLIAIGGSALLWAMIGWVVAKLT</sequence>
<protein>
    <submittedName>
        <fullName evidence="2">Uncharacterized protein</fullName>
    </submittedName>
</protein>
<keyword evidence="1" id="KW-0472">Membrane</keyword>
<organism evidence="2 3">
    <name type="scientific">Rhizorhabdus histidinilytica</name>
    <dbReference type="NCBI Taxonomy" id="439228"/>
    <lineage>
        <taxon>Bacteria</taxon>
        <taxon>Pseudomonadati</taxon>
        <taxon>Pseudomonadota</taxon>
        <taxon>Alphaproteobacteria</taxon>
        <taxon>Sphingomonadales</taxon>
        <taxon>Sphingomonadaceae</taxon>
        <taxon>Rhizorhabdus</taxon>
    </lineage>
</organism>
<keyword evidence="1" id="KW-1133">Transmembrane helix</keyword>
<evidence type="ECO:0000313" key="2">
    <source>
        <dbReference type="EMBL" id="SKC06614.1"/>
    </source>
</evidence>
<name>A0A1T5GDU4_9SPHN</name>
<dbReference type="EMBL" id="FUYM01000014">
    <property type="protein sequence ID" value="SKC06614.1"/>
    <property type="molecule type" value="Genomic_DNA"/>
</dbReference>
<evidence type="ECO:0000313" key="3">
    <source>
        <dbReference type="Proteomes" id="UP000189818"/>
    </source>
</evidence>
<dbReference type="Proteomes" id="UP000189818">
    <property type="component" value="Unassembled WGS sequence"/>
</dbReference>
<reference evidence="3" key="1">
    <citation type="submission" date="2017-02" db="EMBL/GenBank/DDBJ databases">
        <authorList>
            <person name="Varghese N."/>
            <person name="Submissions S."/>
        </authorList>
    </citation>
    <scope>NUCLEOTIDE SEQUENCE [LARGE SCALE GENOMIC DNA]</scope>
    <source>
        <strain evidence="3">UM2</strain>
    </source>
</reference>
<dbReference type="AlphaFoldDB" id="A0A1T5GDU4"/>
<keyword evidence="3" id="KW-1185">Reference proteome</keyword>
<accession>A0A1T5GDU4</accession>
<dbReference type="STRING" id="439228.SAMN06295920_11412"/>
<evidence type="ECO:0000256" key="1">
    <source>
        <dbReference type="SAM" id="Phobius"/>
    </source>
</evidence>
<proteinExistence type="predicted"/>